<dbReference type="Proteomes" id="UP000235145">
    <property type="component" value="Unassembled WGS sequence"/>
</dbReference>
<proteinExistence type="predicted"/>
<accession>A0A9R1WMU5</accession>
<protein>
    <submittedName>
        <fullName evidence="2">Uncharacterized protein</fullName>
    </submittedName>
</protein>
<keyword evidence="3" id="KW-1185">Reference proteome</keyword>
<name>A0A9R1WMU5_LACSA</name>
<sequence>MTPAATALHLPSSGMLTLSGPKPTISMCNYTSSLSSHRYTLRSGNRFRITVLPDRACVVFKGSLSGSPLAWLARISSISSDHKGFLISAKKSTEGQGVYDADTWLSALEVKPTGLDNSPAPVLPGDLDLMEIPEVGPKNSTKLVEYGIASVNDLKKLYKEKFFRKPDRMMIEFLKSSVGIKYRNHAKSITSFIRKSVSKEMKDGGVNSETAIVSKETKDGGANSEIAIVSKETKDGGANSETAIVSKETKDGGVAINVSKETKDGGANSEIAIPVPTTAAKKKVKEARRK</sequence>
<organism evidence="2 3">
    <name type="scientific">Lactuca sativa</name>
    <name type="common">Garden lettuce</name>
    <dbReference type="NCBI Taxonomy" id="4236"/>
    <lineage>
        <taxon>Eukaryota</taxon>
        <taxon>Viridiplantae</taxon>
        <taxon>Streptophyta</taxon>
        <taxon>Embryophyta</taxon>
        <taxon>Tracheophyta</taxon>
        <taxon>Spermatophyta</taxon>
        <taxon>Magnoliopsida</taxon>
        <taxon>eudicotyledons</taxon>
        <taxon>Gunneridae</taxon>
        <taxon>Pentapetalae</taxon>
        <taxon>asterids</taxon>
        <taxon>campanulids</taxon>
        <taxon>Asterales</taxon>
        <taxon>Asteraceae</taxon>
        <taxon>Cichorioideae</taxon>
        <taxon>Cichorieae</taxon>
        <taxon>Lactucinae</taxon>
        <taxon>Lactuca</taxon>
    </lineage>
</organism>
<feature type="region of interest" description="Disordered" evidence="1">
    <location>
        <begin position="254"/>
        <end position="290"/>
    </location>
</feature>
<comment type="caution">
    <text evidence="2">The sequence shown here is derived from an EMBL/GenBank/DDBJ whole genome shotgun (WGS) entry which is preliminary data.</text>
</comment>
<dbReference type="EMBL" id="NBSK02000001">
    <property type="protein sequence ID" value="KAJ0228200.1"/>
    <property type="molecule type" value="Genomic_DNA"/>
</dbReference>
<evidence type="ECO:0000313" key="3">
    <source>
        <dbReference type="Proteomes" id="UP000235145"/>
    </source>
</evidence>
<dbReference type="OrthoDB" id="567086at2759"/>
<dbReference type="AlphaFoldDB" id="A0A9R1WMU5"/>
<reference evidence="2 3" key="1">
    <citation type="journal article" date="2017" name="Nat. Commun.">
        <title>Genome assembly with in vitro proximity ligation data and whole-genome triplication in lettuce.</title>
        <authorList>
            <person name="Reyes-Chin-Wo S."/>
            <person name="Wang Z."/>
            <person name="Yang X."/>
            <person name="Kozik A."/>
            <person name="Arikit S."/>
            <person name="Song C."/>
            <person name="Xia L."/>
            <person name="Froenicke L."/>
            <person name="Lavelle D.O."/>
            <person name="Truco M.J."/>
            <person name="Xia R."/>
            <person name="Zhu S."/>
            <person name="Xu C."/>
            <person name="Xu H."/>
            <person name="Xu X."/>
            <person name="Cox K."/>
            <person name="Korf I."/>
            <person name="Meyers B.C."/>
            <person name="Michelmore R.W."/>
        </authorList>
    </citation>
    <scope>NUCLEOTIDE SEQUENCE [LARGE SCALE GENOMIC DNA]</scope>
    <source>
        <strain evidence="3">cv. Salinas</strain>
        <tissue evidence="2">Seedlings</tissue>
    </source>
</reference>
<dbReference type="Gene3D" id="1.10.150.20">
    <property type="entry name" value="5' to 3' exonuclease, C-terminal subdomain"/>
    <property type="match status" value="1"/>
</dbReference>
<evidence type="ECO:0000256" key="1">
    <source>
        <dbReference type="SAM" id="MobiDB-lite"/>
    </source>
</evidence>
<gene>
    <name evidence="2" type="ORF">LSAT_V11C100004900</name>
</gene>
<feature type="compositionally biased region" description="Basic residues" evidence="1">
    <location>
        <begin position="280"/>
        <end position="290"/>
    </location>
</feature>
<evidence type="ECO:0000313" key="2">
    <source>
        <dbReference type="EMBL" id="KAJ0228200.1"/>
    </source>
</evidence>